<sequence length="85" mass="9392">MQKKMHRQVDTDAPFLPQSRWAGVCGTSMACTQLDDNSIEYISVSDAAARLRVKITFVDRAPCVGSCKIYAADALFMETIHQLPA</sequence>
<proteinExistence type="predicted"/>
<dbReference type="Proteomes" id="UP000299102">
    <property type="component" value="Unassembled WGS sequence"/>
</dbReference>
<evidence type="ECO:0000313" key="1">
    <source>
        <dbReference type="EMBL" id="GBP86442.1"/>
    </source>
</evidence>
<accession>A0A4C1ZGA1</accession>
<gene>
    <name evidence="1" type="ORF">EVAR_60941_1</name>
</gene>
<dbReference type="AlphaFoldDB" id="A0A4C1ZGA1"/>
<dbReference type="EMBL" id="BGZK01001795">
    <property type="protein sequence ID" value="GBP86442.1"/>
    <property type="molecule type" value="Genomic_DNA"/>
</dbReference>
<dbReference type="PROSITE" id="PS51257">
    <property type="entry name" value="PROKAR_LIPOPROTEIN"/>
    <property type="match status" value="1"/>
</dbReference>
<organism evidence="1 2">
    <name type="scientific">Eumeta variegata</name>
    <name type="common">Bagworm moth</name>
    <name type="synonym">Eumeta japonica</name>
    <dbReference type="NCBI Taxonomy" id="151549"/>
    <lineage>
        <taxon>Eukaryota</taxon>
        <taxon>Metazoa</taxon>
        <taxon>Ecdysozoa</taxon>
        <taxon>Arthropoda</taxon>
        <taxon>Hexapoda</taxon>
        <taxon>Insecta</taxon>
        <taxon>Pterygota</taxon>
        <taxon>Neoptera</taxon>
        <taxon>Endopterygota</taxon>
        <taxon>Lepidoptera</taxon>
        <taxon>Glossata</taxon>
        <taxon>Ditrysia</taxon>
        <taxon>Tineoidea</taxon>
        <taxon>Psychidae</taxon>
        <taxon>Oiketicinae</taxon>
        <taxon>Eumeta</taxon>
    </lineage>
</organism>
<evidence type="ECO:0000313" key="2">
    <source>
        <dbReference type="Proteomes" id="UP000299102"/>
    </source>
</evidence>
<protein>
    <submittedName>
        <fullName evidence="1">Uncharacterized protein</fullName>
    </submittedName>
</protein>
<name>A0A4C1ZGA1_EUMVA</name>
<keyword evidence="2" id="KW-1185">Reference proteome</keyword>
<comment type="caution">
    <text evidence="1">The sequence shown here is derived from an EMBL/GenBank/DDBJ whole genome shotgun (WGS) entry which is preliminary data.</text>
</comment>
<reference evidence="1 2" key="1">
    <citation type="journal article" date="2019" name="Commun. Biol.">
        <title>The bagworm genome reveals a unique fibroin gene that provides high tensile strength.</title>
        <authorList>
            <person name="Kono N."/>
            <person name="Nakamura H."/>
            <person name="Ohtoshi R."/>
            <person name="Tomita M."/>
            <person name="Numata K."/>
            <person name="Arakawa K."/>
        </authorList>
    </citation>
    <scope>NUCLEOTIDE SEQUENCE [LARGE SCALE GENOMIC DNA]</scope>
</reference>